<dbReference type="InterPro" id="IPR001579">
    <property type="entry name" value="Glyco_hydro_18_chit_AS"/>
</dbReference>
<dbReference type="AlphaFoldDB" id="A0A835HSV5"/>
<dbReference type="InterPro" id="IPR050542">
    <property type="entry name" value="Glycosyl_Hydrlase18_Chitinase"/>
</dbReference>
<comment type="caution">
    <text evidence="7">The sequence shown here is derived from an EMBL/GenBank/DDBJ whole genome shotgun (WGS) entry which is preliminary data.</text>
</comment>
<evidence type="ECO:0000313" key="8">
    <source>
        <dbReference type="Proteomes" id="UP000631114"/>
    </source>
</evidence>
<keyword evidence="2 4" id="KW-0378">Hydrolase</keyword>
<dbReference type="SUPFAM" id="SSF51445">
    <property type="entry name" value="(Trans)glycosidases"/>
    <property type="match status" value="1"/>
</dbReference>
<evidence type="ECO:0000256" key="4">
    <source>
        <dbReference type="RuleBase" id="RU000489"/>
    </source>
</evidence>
<feature type="domain" description="GH18" evidence="6">
    <location>
        <begin position="36"/>
        <end position="267"/>
    </location>
</feature>
<keyword evidence="8" id="KW-1185">Reference proteome</keyword>
<dbReference type="GO" id="GO:0005576">
    <property type="term" value="C:extracellular region"/>
    <property type="evidence" value="ECO:0007669"/>
    <property type="project" value="TreeGrafter"/>
</dbReference>
<evidence type="ECO:0000313" key="7">
    <source>
        <dbReference type="EMBL" id="KAF9602608.1"/>
    </source>
</evidence>
<keyword evidence="3 4" id="KW-0326">Glycosidase</keyword>
<dbReference type="GO" id="GO:0008843">
    <property type="term" value="F:endochitinase activity"/>
    <property type="evidence" value="ECO:0007669"/>
    <property type="project" value="UniProtKB-EC"/>
</dbReference>
<dbReference type="Pfam" id="PF00704">
    <property type="entry name" value="Glyco_hydro_18"/>
    <property type="match status" value="1"/>
</dbReference>
<dbReference type="PANTHER" id="PTHR45708:SF65">
    <property type="entry name" value="CHITINASE"/>
    <property type="match status" value="1"/>
</dbReference>
<dbReference type="Gene3D" id="3.20.20.80">
    <property type="entry name" value="Glycosidases"/>
    <property type="match status" value="1"/>
</dbReference>
<gene>
    <name evidence="7" type="ORF">IFM89_030214</name>
</gene>
<dbReference type="OrthoDB" id="6020543at2759"/>
<evidence type="ECO:0000256" key="5">
    <source>
        <dbReference type="RuleBase" id="RU004453"/>
    </source>
</evidence>
<protein>
    <recommendedName>
        <fullName evidence="1">chitinase</fullName>
        <ecNumber evidence="1">3.2.1.14</ecNumber>
    </recommendedName>
</protein>
<sequence>MFEVGYFNIPLDFTSKSLKLNTNVDMDCAAGNEGEAVVFAFKNNLKVGVIGNLVHSSPNIKKDVLVAGALQTVIGLLRKDNVDDCYRYEGGYWEARETKKWHDILDIFGQSNDASPCVDENNGIEVILSIGGAFGSYSLASSDDARQVATYLWNNFLGGQSSSCPIGDVVLDGMDFNIEGCSNLYWDDLARYLSGYSKKGKYVYLTAAPQCPFPDAWVGGALTTGLLDYVWVQIFNNPPCQYATGSITNLEDAWKQCTTSIPGAQIF</sequence>
<evidence type="ECO:0000259" key="6">
    <source>
        <dbReference type="PROSITE" id="PS51910"/>
    </source>
</evidence>
<dbReference type="Proteomes" id="UP000631114">
    <property type="component" value="Unassembled WGS sequence"/>
</dbReference>
<accession>A0A835HSV5</accession>
<reference evidence="7 8" key="1">
    <citation type="submission" date="2020-10" db="EMBL/GenBank/DDBJ databases">
        <title>The Coptis chinensis genome and diversification of protoberbering-type alkaloids.</title>
        <authorList>
            <person name="Wang B."/>
            <person name="Shu S."/>
            <person name="Song C."/>
            <person name="Liu Y."/>
        </authorList>
    </citation>
    <scope>NUCLEOTIDE SEQUENCE [LARGE SCALE GENOMIC DNA]</scope>
    <source>
        <strain evidence="7">HL-2020</strain>
        <tissue evidence="7">Leaf</tissue>
    </source>
</reference>
<dbReference type="PANTHER" id="PTHR45708">
    <property type="entry name" value="ENDOCHITINASE"/>
    <property type="match status" value="1"/>
</dbReference>
<proteinExistence type="inferred from homology"/>
<organism evidence="7 8">
    <name type="scientific">Coptis chinensis</name>
    <dbReference type="NCBI Taxonomy" id="261450"/>
    <lineage>
        <taxon>Eukaryota</taxon>
        <taxon>Viridiplantae</taxon>
        <taxon>Streptophyta</taxon>
        <taxon>Embryophyta</taxon>
        <taxon>Tracheophyta</taxon>
        <taxon>Spermatophyta</taxon>
        <taxon>Magnoliopsida</taxon>
        <taxon>Ranunculales</taxon>
        <taxon>Ranunculaceae</taxon>
        <taxon>Coptidoideae</taxon>
        <taxon>Coptis</taxon>
    </lineage>
</organism>
<dbReference type="InterPro" id="IPR001223">
    <property type="entry name" value="Glyco_hydro18_cat"/>
</dbReference>
<evidence type="ECO:0000256" key="1">
    <source>
        <dbReference type="ARBA" id="ARBA00012729"/>
    </source>
</evidence>
<name>A0A835HSV5_9MAGN</name>
<dbReference type="PROSITE" id="PS51910">
    <property type="entry name" value="GH18_2"/>
    <property type="match status" value="1"/>
</dbReference>
<dbReference type="EC" id="3.2.1.14" evidence="1"/>
<comment type="similarity">
    <text evidence="5">Belongs to the glycosyl hydrolase 18 family.</text>
</comment>
<dbReference type="GO" id="GO:0005975">
    <property type="term" value="P:carbohydrate metabolic process"/>
    <property type="evidence" value="ECO:0007669"/>
    <property type="project" value="InterPro"/>
</dbReference>
<dbReference type="EMBL" id="JADFTS010000006">
    <property type="protein sequence ID" value="KAF9602608.1"/>
    <property type="molecule type" value="Genomic_DNA"/>
</dbReference>
<dbReference type="InterPro" id="IPR017853">
    <property type="entry name" value="GH"/>
</dbReference>
<dbReference type="PROSITE" id="PS01095">
    <property type="entry name" value="GH18_1"/>
    <property type="match status" value="1"/>
</dbReference>
<evidence type="ECO:0000256" key="3">
    <source>
        <dbReference type="ARBA" id="ARBA00023295"/>
    </source>
</evidence>
<evidence type="ECO:0000256" key="2">
    <source>
        <dbReference type="ARBA" id="ARBA00022801"/>
    </source>
</evidence>